<sequence>MALNGEQNALWKVWEERDPITIPGTCYTLRGFSIAALRTNFYVKELGVMLDGGLSAEYSPDHIFITHSHTDHIASLPFHMYATKPNSKIQIYCPEDSCHNIDKMIKSMININNELPNIDNNNPYYDLIPVKEGSFYLTIRNRKFRIEVIKCYHTISCVGYGFIEVRNKLNDEYVKLPQKDIAELRKSGVEISHEVEYPIFCYLGDTSRKILENKEIEKYKNIMIECTFIEKEDLGQADQTLHMHWDYMENYIMSHSEITFILYHFSRRYKRSEIKKFFDNAKLSNIIPWIN</sequence>
<reference evidence="1" key="1">
    <citation type="journal article" date="2017" name="Science">
        <title>Giant viruses with an expanded complement of translation system components.</title>
        <authorList>
            <person name="Schulz F."/>
            <person name="Yutin N."/>
            <person name="Ivanova N.N."/>
            <person name="Ortega D.R."/>
            <person name="Lee T.K."/>
            <person name="Vierheilig J."/>
            <person name="Daims H."/>
            <person name="Horn M."/>
            <person name="Wagner M."/>
            <person name="Jensen G.J."/>
            <person name="Kyrpides N.C."/>
            <person name="Koonin E.V."/>
            <person name="Woyke T."/>
        </authorList>
    </citation>
    <scope>NUCLEOTIDE SEQUENCE</scope>
    <source>
        <strain evidence="1">KNV1</strain>
    </source>
</reference>
<evidence type="ECO:0000313" key="1">
    <source>
        <dbReference type="EMBL" id="ARF11780.1"/>
    </source>
</evidence>
<name>A0A1V0SJ80_9VIRU</name>
<dbReference type="PANTHER" id="PTHR46504">
    <property type="entry name" value="TRNASE Z TRZ1"/>
    <property type="match status" value="1"/>
</dbReference>
<dbReference type="InterPro" id="IPR036866">
    <property type="entry name" value="RibonucZ/Hydroxyglut_hydro"/>
</dbReference>
<proteinExistence type="predicted"/>
<protein>
    <submittedName>
        <fullName evidence="1">Beta-lactamase superfamily domain</fullName>
    </submittedName>
</protein>
<dbReference type="PANTHER" id="PTHR46504:SF2">
    <property type="entry name" value="TRNASE Z TRZ1"/>
    <property type="match status" value="1"/>
</dbReference>
<dbReference type="Gene3D" id="3.60.15.10">
    <property type="entry name" value="Ribonuclease Z/Hydroxyacylglutathione hydrolase-like"/>
    <property type="match status" value="1"/>
</dbReference>
<dbReference type="SUPFAM" id="SSF56281">
    <property type="entry name" value="Metallo-hydrolase/oxidoreductase"/>
    <property type="match status" value="1"/>
</dbReference>
<accession>A0A1V0SJ80</accession>
<gene>
    <name evidence="1" type="ORF">Klosneuvirus_2_216</name>
</gene>
<dbReference type="Pfam" id="PF23023">
    <property type="entry name" value="Anti-Pycsar_Apyc1"/>
    <property type="match status" value="1"/>
</dbReference>
<dbReference type="EMBL" id="KY684109">
    <property type="protein sequence ID" value="ARF11780.1"/>
    <property type="molecule type" value="Genomic_DNA"/>
</dbReference>
<organism evidence="1">
    <name type="scientific">Klosneuvirus KNV1</name>
    <dbReference type="NCBI Taxonomy" id="1977640"/>
    <lineage>
        <taxon>Viruses</taxon>
        <taxon>Varidnaviria</taxon>
        <taxon>Bamfordvirae</taxon>
        <taxon>Nucleocytoviricota</taxon>
        <taxon>Megaviricetes</taxon>
        <taxon>Imitervirales</taxon>
        <taxon>Mimiviridae</taxon>
        <taxon>Klosneuvirinae</taxon>
        <taxon>Klosneuvirus</taxon>
    </lineage>
</organism>